<evidence type="ECO:0000313" key="2">
    <source>
        <dbReference type="Proteomes" id="UP000326582"/>
    </source>
</evidence>
<gene>
    <name evidence="1" type="ORF">EJF14_40315</name>
</gene>
<evidence type="ECO:0000313" key="1">
    <source>
        <dbReference type="EMBL" id="QFZ28280.1"/>
    </source>
</evidence>
<reference evidence="2" key="1">
    <citation type="journal article" date="2019" name="MBio">
        <title>Comparative genomics for the elucidation of multidrug resistance (MDR) in Candida lusitaniae.</title>
        <authorList>
            <person name="Kannan A."/>
            <person name="Asner S.A."/>
            <person name="Trachsel E."/>
            <person name="Kelly S."/>
            <person name="Parker J."/>
            <person name="Sanglard D."/>
        </authorList>
    </citation>
    <scope>NUCLEOTIDE SEQUENCE [LARGE SCALE GENOMIC DNA]</scope>
    <source>
        <strain evidence="2">P1</strain>
    </source>
</reference>
<accession>A0ACD0WLU5</accession>
<proteinExistence type="predicted"/>
<organism evidence="1 2">
    <name type="scientific">Clavispora lusitaniae</name>
    <name type="common">Candida lusitaniae</name>
    <dbReference type="NCBI Taxonomy" id="36911"/>
    <lineage>
        <taxon>Eukaryota</taxon>
        <taxon>Fungi</taxon>
        <taxon>Dikarya</taxon>
        <taxon>Ascomycota</taxon>
        <taxon>Saccharomycotina</taxon>
        <taxon>Pichiomycetes</taxon>
        <taxon>Metschnikowiaceae</taxon>
        <taxon>Clavispora</taxon>
    </lineage>
</organism>
<dbReference type="EMBL" id="CP038487">
    <property type="protein sequence ID" value="QFZ28280.1"/>
    <property type="molecule type" value="Genomic_DNA"/>
</dbReference>
<keyword evidence="2" id="KW-1185">Reference proteome</keyword>
<dbReference type="Proteomes" id="UP000326582">
    <property type="component" value="Chromosome 4"/>
</dbReference>
<protein>
    <submittedName>
        <fullName evidence="1">Uncharacterized protein</fullName>
    </submittedName>
</protein>
<name>A0ACD0WLU5_CLALS</name>
<sequence length="750" mass="86334">MRHLTYPNPTYAGQHFFKAAPGEKYIGKGSQKRHFRMSFRTLLRFELRHYFSTAATSLTSASYSSKWANVPVMVRLQDKSHRTLYRTLETEALRYRKGKNTNCITLRPDIQSFLVWLHKHQDQKPHQAILGKPFLPPTMKEGAVMEIAMFHLLTCFFSSAQDHSWLDEQTNHLDVLLHRISSHKRYKHNVREATDEEAIALAGSLGFDLAGRKLTVARKALSCIFLVSKRGLVVNDLSPWIASMLAPSVSQACQELANLSNIPAFVTCDILRRTPLSQNDLYLQLDLWNKFQENIAKAYHGKTSFITSIVKNITFYCVQFDPYKLPQFISCTVEFLSSKNSGYVFKVLDKEFTNSLIYSIAFYFIQASLKNHDGAMCVIRAQEVLVKHVTHPNLNQQGFMGVVMAINYVSEEKAQRLLEVSHLHFPERSSYFHLAQIHVSSTPEQLLHSFNSGMAQYPHSASMWLVFVKKLQSLELLSERRAHKLLDQLLSRRQHLIISKDIVSTLLHAVESINGIEHFIMELEKAQLLPKFQQIVISKYMSLLYRSGNEKNVRKPYLDKMVRRSSNLECARFLFERTQRKTPAFVAMMLNGEVAHRPEEIFSLYCEHLEGKIPDQQCLAALLRACLERKQGHVISWGALYAPQVAVHEFKKYVAQKVPSTRPSEDGLVPSNQLWKLYIRVLVEASYLAELAEIIRWWEQVQFRPPKSTLLLLLRALPREFAERHIKHAASVPADAHFLSSWPWPTVDEL</sequence>